<dbReference type="Gene3D" id="1.20.200.10">
    <property type="entry name" value="Fumarase/aspartase (Central domain)"/>
    <property type="match status" value="1"/>
</dbReference>
<dbReference type="GO" id="GO:0004333">
    <property type="term" value="F:fumarate hydratase activity"/>
    <property type="evidence" value="ECO:0007669"/>
    <property type="project" value="UniProtKB-UniRule"/>
</dbReference>
<organism evidence="7 8">
    <name type="scientific">Putridiphycobacter roseus</name>
    <dbReference type="NCBI Taxonomy" id="2219161"/>
    <lineage>
        <taxon>Bacteria</taxon>
        <taxon>Pseudomonadati</taxon>
        <taxon>Bacteroidota</taxon>
        <taxon>Flavobacteriia</taxon>
        <taxon>Flavobacteriales</taxon>
        <taxon>Crocinitomicaceae</taxon>
        <taxon>Putridiphycobacter</taxon>
    </lineage>
</organism>
<evidence type="ECO:0000256" key="2">
    <source>
        <dbReference type="ARBA" id="ARBA00023239"/>
    </source>
</evidence>
<dbReference type="HAMAP" id="MF_00743">
    <property type="entry name" value="FumaraseC"/>
    <property type="match status" value="1"/>
</dbReference>
<dbReference type="GO" id="GO:0006106">
    <property type="term" value="P:fumarate metabolic process"/>
    <property type="evidence" value="ECO:0007669"/>
    <property type="project" value="InterPro"/>
</dbReference>
<dbReference type="InterPro" id="IPR005677">
    <property type="entry name" value="Fum_hydII"/>
</dbReference>
<dbReference type="EC" id="4.2.1.2" evidence="3"/>
<dbReference type="FunFam" id="1.10.40.30:FF:000002">
    <property type="entry name" value="Fumarate hydratase class II"/>
    <property type="match status" value="1"/>
</dbReference>
<evidence type="ECO:0000259" key="5">
    <source>
        <dbReference type="Pfam" id="PF00206"/>
    </source>
</evidence>
<dbReference type="UniPathway" id="UPA00223">
    <property type="reaction ID" value="UER01007"/>
</dbReference>
<comment type="subunit">
    <text evidence="3">Homotetramer.</text>
</comment>
<comment type="similarity">
    <text evidence="1 3">Belongs to the class-II fumarase/aspartase family. Fumarase subfamily.</text>
</comment>
<dbReference type="SUPFAM" id="SSF48557">
    <property type="entry name" value="L-aspartase-like"/>
    <property type="match status" value="1"/>
</dbReference>
<dbReference type="Gene3D" id="1.10.275.10">
    <property type="entry name" value="Fumarase/aspartase (N-terminal domain)"/>
    <property type="match status" value="1"/>
</dbReference>
<dbReference type="InterPro" id="IPR020557">
    <property type="entry name" value="Fumarate_lyase_CS"/>
</dbReference>
<reference evidence="7 8" key="1">
    <citation type="submission" date="2018-06" db="EMBL/GenBank/DDBJ databases">
        <title>The draft genome sequence of Crocinitomix sp. SM1701.</title>
        <authorList>
            <person name="Zhang X."/>
        </authorList>
    </citation>
    <scope>NUCLEOTIDE SEQUENCE [LARGE SCALE GENOMIC DNA]</scope>
    <source>
        <strain evidence="7 8">SM1701</strain>
    </source>
</reference>
<feature type="compositionally biased region" description="Polar residues" evidence="4">
    <location>
        <begin position="129"/>
        <end position="142"/>
    </location>
</feature>
<dbReference type="OrthoDB" id="9802809at2"/>
<comment type="pathway">
    <text evidence="3">Carbohydrate metabolism; tricarboxylic acid cycle; (S)-malate from fumarate: step 1/1.</text>
</comment>
<dbReference type="FunFam" id="1.20.200.10:FF:000001">
    <property type="entry name" value="Fumarate hydratase, mitochondrial"/>
    <property type="match status" value="1"/>
</dbReference>
<dbReference type="Gene3D" id="1.10.40.30">
    <property type="entry name" value="Fumarase/aspartase (C-terminal domain)"/>
    <property type="match status" value="1"/>
</dbReference>
<feature type="active site" evidence="3">
    <location>
        <position position="319"/>
    </location>
</feature>
<comment type="function">
    <text evidence="3">Involved in the TCA cycle. Catalyzes the stereospecific interconversion of fumarate to L-malate.</text>
</comment>
<dbReference type="RefSeq" id="WP_111061493.1">
    <property type="nucleotide sequence ID" value="NZ_JBHUCU010000007.1"/>
</dbReference>
<feature type="binding site" evidence="3">
    <location>
        <begin position="325"/>
        <end position="327"/>
    </location>
    <ligand>
        <name>substrate</name>
    </ligand>
</feature>
<feature type="binding site" evidence="3">
    <location>
        <position position="320"/>
    </location>
    <ligand>
        <name>substrate</name>
    </ligand>
</feature>
<evidence type="ECO:0000256" key="4">
    <source>
        <dbReference type="SAM" id="MobiDB-lite"/>
    </source>
</evidence>
<evidence type="ECO:0000256" key="1">
    <source>
        <dbReference type="ARBA" id="ARBA00009084"/>
    </source>
</evidence>
<dbReference type="InterPro" id="IPR018951">
    <property type="entry name" value="Fumarase_C_C"/>
</dbReference>
<feature type="domain" description="Fumarase C C-terminal" evidence="6">
    <location>
        <begin position="409"/>
        <end position="461"/>
    </location>
</feature>
<dbReference type="Pfam" id="PF10415">
    <property type="entry name" value="FumaraseC_C"/>
    <property type="match status" value="1"/>
</dbReference>
<keyword evidence="8" id="KW-1185">Reference proteome</keyword>
<feature type="binding site" evidence="3">
    <location>
        <begin position="140"/>
        <end position="142"/>
    </location>
    <ligand>
        <name>substrate</name>
    </ligand>
</feature>
<comment type="subcellular location">
    <subcellularLocation>
        <location evidence="3">Cytoplasm</location>
    </subcellularLocation>
</comment>
<dbReference type="NCBIfam" id="TIGR00979">
    <property type="entry name" value="fumC_II"/>
    <property type="match status" value="1"/>
</dbReference>
<dbReference type="InterPro" id="IPR008948">
    <property type="entry name" value="L-Aspartase-like"/>
</dbReference>
<dbReference type="PANTHER" id="PTHR11444">
    <property type="entry name" value="ASPARTATEAMMONIA/ARGININOSUCCINATE/ADENYLOSUCCINATE LYASE"/>
    <property type="match status" value="1"/>
</dbReference>
<dbReference type="FunFam" id="1.10.275.10:FF:000001">
    <property type="entry name" value="Fumarate hydratase, mitochondrial"/>
    <property type="match status" value="1"/>
</dbReference>
<keyword evidence="3" id="KW-0963">Cytoplasm</keyword>
<keyword evidence="3" id="KW-0816">Tricarboxylic acid cycle</keyword>
<dbReference type="EMBL" id="QKSB01000001">
    <property type="protein sequence ID" value="PZE18592.1"/>
    <property type="molecule type" value="Genomic_DNA"/>
</dbReference>
<dbReference type="GO" id="GO:0006108">
    <property type="term" value="P:malate metabolic process"/>
    <property type="evidence" value="ECO:0007669"/>
    <property type="project" value="TreeGrafter"/>
</dbReference>
<protein>
    <recommendedName>
        <fullName evidence="3">Fumarate hydratase class II</fullName>
        <shortName evidence="3">Fumarase C</shortName>
        <ecNumber evidence="3">4.2.1.2</ecNumber>
    </recommendedName>
    <alternativeName>
        <fullName evidence="3">Aerobic fumarase</fullName>
    </alternativeName>
    <alternativeName>
        <fullName evidence="3">Iron-independent fumarase</fullName>
    </alternativeName>
</protein>
<dbReference type="PROSITE" id="PS00163">
    <property type="entry name" value="FUMARATE_LYASES"/>
    <property type="match status" value="1"/>
</dbReference>
<sequence>MDYRIEKDTIGEVKVPADKYWGAQTERSRNNFKIGPVASMPMEIIHGFAYLKKAAAYANCELGVLAPEKRDAIAAVCEEILAGKLNDQFPLVIWQTGSGTQSNMNVNEVVAHRAHELAGKKIGEGEKTLSPNDDVNKSQSSNDTFPTGMHIACYKMIIEKTIPGIEALRDTLQAKSIAFKDVVKIGRTHLMDATPLTLGQEFSGYVSQLNHGLKAIKNTLAHLAELALGGTAVGTGLNTPKGYDVLVAKYIAEFTGLPFITAENKFEALAAHDAIVESHGALKQVAVSLNKIANDIRMMASGPRSGIGEIIIPANEPGSSIMPGKVNPTQAEALTMVCAQVMGNDVAITVGGTQGHYELNVFKPMMAYNLLQSAELIGDACLSFDENCAKGIEPNHKRIEELLNNSLMLVTALNTKIGYYKAAEIANTAHENGTTLREEAVRLGYVPAEEYDNWVDPKKMIGSLD</sequence>
<dbReference type="Proteomes" id="UP000249248">
    <property type="component" value="Unassembled WGS sequence"/>
</dbReference>
<feature type="binding site" evidence="3">
    <location>
        <begin position="98"/>
        <end position="100"/>
    </location>
    <ligand>
        <name>substrate</name>
    </ligand>
</feature>
<dbReference type="NCBIfam" id="NF008909">
    <property type="entry name" value="PRK12273.1"/>
    <property type="match status" value="1"/>
</dbReference>
<comment type="catalytic activity">
    <reaction evidence="3">
        <text>(S)-malate = fumarate + H2O</text>
        <dbReference type="Rhea" id="RHEA:12460"/>
        <dbReference type="ChEBI" id="CHEBI:15377"/>
        <dbReference type="ChEBI" id="CHEBI:15589"/>
        <dbReference type="ChEBI" id="CHEBI:29806"/>
        <dbReference type="EC" id="4.2.1.2"/>
    </reaction>
</comment>
<dbReference type="AlphaFoldDB" id="A0A2W1NSG5"/>
<dbReference type="InterPro" id="IPR022761">
    <property type="entry name" value="Fumarate_lyase_N"/>
</dbReference>
<dbReference type="InterPro" id="IPR024083">
    <property type="entry name" value="Fumarase/histidase_N"/>
</dbReference>
<dbReference type="GO" id="GO:0006099">
    <property type="term" value="P:tricarboxylic acid cycle"/>
    <property type="evidence" value="ECO:0007669"/>
    <property type="project" value="UniProtKB-UniRule"/>
</dbReference>
<comment type="miscellaneous">
    <text evidence="3">There are 2 substrate-binding sites: the catalytic A site, and the non-catalytic B site that may play a role in the transfer of substrate or product between the active site and the solvent. Alternatively, the B site may bind allosteric effectors.</text>
</comment>
<comment type="caution">
    <text evidence="7">The sequence shown here is derived from an EMBL/GenBank/DDBJ whole genome shotgun (WGS) entry which is preliminary data.</text>
</comment>
<feature type="active site" description="Proton donor/acceptor" evidence="3">
    <location>
        <position position="189"/>
    </location>
</feature>
<feature type="domain" description="Fumarate lyase N-terminal" evidence="5">
    <location>
        <begin position="11"/>
        <end position="343"/>
    </location>
</feature>
<keyword evidence="2 3" id="KW-0456">Lyase</keyword>
<evidence type="ECO:0000256" key="3">
    <source>
        <dbReference type="HAMAP-Rule" id="MF_00743"/>
    </source>
</evidence>
<gene>
    <name evidence="3 7" type="primary">fumC</name>
    <name evidence="7" type="ORF">DNU06_01815</name>
</gene>
<feature type="site" description="Important for catalytic activity" evidence="3">
    <location>
        <position position="332"/>
    </location>
</feature>
<dbReference type="InterPro" id="IPR000362">
    <property type="entry name" value="Fumarate_lyase_fam"/>
</dbReference>
<dbReference type="Pfam" id="PF00206">
    <property type="entry name" value="Lyase_1"/>
    <property type="match status" value="1"/>
</dbReference>
<evidence type="ECO:0000313" key="8">
    <source>
        <dbReference type="Proteomes" id="UP000249248"/>
    </source>
</evidence>
<feature type="binding site" evidence="3">
    <location>
        <position position="188"/>
    </location>
    <ligand>
        <name>substrate</name>
    </ligand>
</feature>
<dbReference type="CDD" id="cd01362">
    <property type="entry name" value="Fumarase_classII"/>
    <property type="match status" value="1"/>
</dbReference>
<dbReference type="GO" id="GO:0005737">
    <property type="term" value="C:cytoplasm"/>
    <property type="evidence" value="ECO:0007669"/>
    <property type="project" value="UniProtKB-SubCell"/>
</dbReference>
<evidence type="ECO:0000259" key="6">
    <source>
        <dbReference type="Pfam" id="PF10415"/>
    </source>
</evidence>
<name>A0A2W1NSG5_9FLAO</name>
<proteinExistence type="inferred from homology"/>
<evidence type="ECO:0000313" key="7">
    <source>
        <dbReference type="EMBL" id="PZE18592.1"/>
    </source>
</evidence>
<dbReference type="PANTHER" id="PTHR11444:SF1">
    <property type="entry name" value="FUMARATE HYDRATASE, MITOCHONDRIAL"/>
    <property type="match status" value="1"/>
</dbReference>
<accession>A0A2W1NSG5</accession>
<comment type="caution">
    <text evidence="3">Lacks conserved residue(s) required for the propagation of feature annotation.</text>
</comment>
<dbReference type="PRINTS" id="PR00149">
    <property type="entry name" value="FUMRATELYASE"/>
</dbReference>
<feature type="region of interest" description="Disordered" evidence="4">
    <location>
        <begin position="122"/>
        <end position="142"/>
    </location>
</feature>